<dbReference type="Proteomes" id="UP000887116">
    <property type="component" value="Unassembled WGS sequence"/>
</dbReference>
<evidence type="ECO:0000313" key="1">
    <source>
        <dbReference type="EMBL" id="GFQ74320.1"/>
    </source>
</evidence>
<dbReference type="AlphaFoldDB" id="A0A8X6F944"/>
<name>A0A8X6F944_TRICU</name>
<sequence>MFVLFIFHPLLESHLEVNLMSKYVIPAIRCGRGILVHQSYIIFESTDVCLVHLSPLIGPSPLQVNLLSQYVTPAIWCGRGILVHQSYIIFESTDVCLVHLSPLIGASPLQVNLLSQYVTPAIRCGRGILVHQSYIIFESTDVCLVHLSPFIGESPRSRWFKVSVGDSRTADKAFRPMTKLDTRNLTLRSRLMIAEEEIN</sequence>
<gene>
    <name evidence="1" type="ORF">TNCT_133371</name>
</gene>
<comment type="caution">
    <text evidence="1">The sequence shown here is derived from an EMBL/GenBank/DDBJ whole genome shotgun (WGS) entry which is preliminary data.</text>
</comment>
<proteinExistence type="predicted"/>
<evidence type="ECO:0000313" key="2">
    <source>
        <dbReference type="Proteomes" id="UP000887116"/>
    </source>
</evidence>
<keyword evidence="2" id="KW-1185">Reference proteome</keyword>
<accession>A0A8X6F944</accession>
<organism evidence="1 2">
    <name type="scientific">Trichonephila clavata</name>
    <name type="common">Joro spider</name>
    <name type="synonym">Nephila clavata</name>
    <dbReference type="NCBI Taxonomy" id="2740835"/>
    <lineage>
        <taxon>Eukaryota</taxon>
        <taxon>Metazoa</taxon>
        <taxon>Ecdysozoa</taxon>
        <taxon>Arthropoda</taxon>
        <taxon>Chelicerata</taxon>
        <taxon>Arachnida</taxon>
        <taxon>Araneae</taxon>
        <taxon>Araneomorphae</taxon>
        <taxon>Entelegynae</taxon>
        <taxon>Araneoidea</taxon>
        <taxon>Nephilidae</taxon>
        <taxon>Trichonephila</taxon>
    </lineage>
</organism>
<dbReference type="EMBL" id="BMAO01011514">
    <property type="protein sequence ID" value="GFQ74320.1"/>
    <property type="molecule type" value="Genomic_DNA"/>
</dbReference>
<protein>
    <submittedName>
        <fullName evidence="1">Uncharacterized protein</fullName>
    </submittedName>
</protein>
<reference evidence="1" key="1">
    <citation type="submission" date="2020-07" db="EMBL/GenBank/DDBJ databases">
        <title>Multicomponent nature underlies the extraordinary mechanical properties of spider dragline silk.</title>
        <authorList>
            <person name="Kono N."/>
            <person name="Nakamura H."/>
            <person name="Mori M."/>
            <person name="Yoshida Y."/>
            <person name="Ohtoshi R."/>
            <person name="Malay A.D."/>
            <person name="Moran D.A.P."/>
            <person name="Tomita M."/>
            <person name="Numata K."/>
            <person name="Arakawa K."/>
        </authorList>
    </citation>
    <scope>NUCLEOTIDE SEQUENCE</scope>
</reference>